<feature type="domain" description="ABC transporter" evidence="9">
    <location>
        <begin position="6"/>
        <end position="244"/>
    </location>
</feature>
<keyword evidence="5" id="KW-0547">Nucleotide-binding</keyword>
<accession>A0A1J0GFJ8</accession>
<dbReference type="KEGG" id="ceu:A7L45_08470"/>
<evidence type="ECO:0000256" key="2">
    <source>
        <dbReference type="ARBA" id="ARBA00022475"/>
    </source>
</evidence>
<gene>
    <name evidence="10" type="ORF">A7L45_08470</name>
</gene>
<dbReference type="Proteomes" id="UP000182569">
    <property type="component" value="Chromosome"/>
</dbReference>
<dbReference type="GO" id="GO:0005524">
    <property type="term" value="F:ATP binding"/>
    <property type="evidence" value="ECO:0007669"/>
    <property type="project" value="UniProtKB-KW"/>
</dbReference>
<evidence type="ECO:0000256" key="5">
    <source>
        <dbReference type="ARBA" id="ARBA00022741"/>
    </source>
</evidence>
<keyword evidence="6" id="KW-0067">ATP-binding</keyword>
<dbReference type="CDD" id="cd03215">
    <property type="entry name" value="ABC_Carb_Monos_II"/>
    <property type="match status" value="1"/>
</dbReference>
<keyword evidence="11" id="KW-1185">Reference proteome</keyword>
<protein>
    <submittedName>
        <fullName evidence="10">Ribose ABC transporter</fullName>
    </submittedName>
</protein>
<evidence type="ECO:0000256" key="7">
    <source>
        <dbReference type="ARBA" id="ARBA00022967"/>
    </source>
</evidence>
<dbReference type="PROSITE" id="PS50893">
    <property type="entry name" value="ABC_TRANSPORTER_2"/>
    <property type="match status" value="2"/>
</dbReference>
<dbReference type="PROSITE" id="PS00211">
    <property type="entry name" value="ABC_TRANSPORTER_1"/>
    <property type="match status" value="1"/>
</dbReference>
<evidence type="ECO:0000256" key="1">
    <source>
        <dbReference type="ARBA" id="ARBA00022448"/>
    </source>
</evidence>
<keyword evidence="4" id="KW-0677">Repeat</keyword>
<dbReference type="InterPro" id="IPR003439">
    <property type="entry name" value="ABC_transporter-like_ATP-bd"/>
</dbReference>
<evidence type="ECO:0000313" key="11">
    <source>
        <dbReference type="Proteomes" id="UP000182569"/>
    </source>
</evidence>
<evidence type="ECO:0000256" key="3">
    <source>
        <dbReference type="ARBA" id="ARBA00022597"/>
    </source>
</evidence>
<dbReference type="InterPro" id="IPR050107">
    <property type="entry name" value="ABC_carbohydrate_import_ATPase"/>
</dbReference>
<keyword evidence="1" id="KW-0813">Transport</keyword>
<dbReference type="InterPro" id="IPR003593">
    <property type="entry name" value="AAA+_ATPase"/>
</dbReference>
<evidence type="ECO:0000256" key="8">
    <source>
        <dbReference type="ARBA" id="ARBA00023136"/>
    </source>
</evidence>
<sequence>MKEEILKAENIDKSFGVTHAVNNITLSFAKGEIHGLIGENGSGKSTFTSMLTGICSIDSGKFILEDKELKVKNQVEANHKGVSIIVQETGTLPGLTVTENIFLGNEDRFIKFGIKNTVAMDREAQALLNKYGFNRIKATMLIDNYNFETRKLVEIVKATYFDPKVVVFDETTTSLGHEGRTDLYKQMNRIKDEGHTVIFISHDLAEVIEHTDVISVLRDGELIETVKSSDVSEDDLKRLMVGRILDGRYYRTDYGEAVSDEVVLSVKNVTVPKQLKNINFELHKGEILGIGGLSECGMHEVGKAVFGASYDRSGDVTMADGTHINSITAAIKHSIAYASKDRDNESLVVNDTICDNICLPSMDDLKVKHILLSKTLSQFANKYAKIISIKMVDVNQFVSDLSGGNKQKVVLARWIGKNSDVIVLDSPTRGIDVKVKADIYALMSEMKKQGKSIILISEEILELLGMSDRVLVMRNGAISGEFMRDTALTEEHLITKMI</sequence>
<dbReference type="InterPro" id="IPR027417">
    <property type="entry name" value="P-loop_NTPase"/>
</dbReference>
<reference evidence="11" key="1">
    <citation type="journal article" date="2016" name="Front. Microbiol.">
        <title>Complete Genome Sequence of Clostridium estertheticum DSM 8809, a Microbe Identified in Spoiled Vacuum Packed Beef.</title>
        <authorList>
            <person name="Yu Z."/>
            <person name="Gunn L."/>
            <person name="Brennan E."/>
            <person name="Reid R."/>
            <person name="Wall P.G."/>
            <person name="Gaora O.P."/>
            <person name="Hurley D."/>
            <person name="Bolton D."/>
            <person name="Fanning S."/>
        </authorList>
    </citation>
    <scope>NUCLEOTIDE SEQUENCE [LARGE SCALE GENOMIC DNA]</scope>
    <source>
        <strain evidence="11">DSM 8809</strain>
    </source>
</reference>
<dbReference type="SUPFAM" id="SSF52540">
    <property type="entry name" value="P-loop containing nucleoside triphosphate hydrolases"/>
    <property type="match status" value="2"/>
</dbReference>
<dbReference type="EMBL" id="CP015756">
    <property type="protein sequence ID" value="APC40101.1"/>
    <property type="molecule type" value="Genomic_DNA"/>
</dbReference>
<dbReference type="PANTHER" id="PTHR43790">
    <property type="entry name" value="CARBOHYDRATE TRANSPORT ATP-BINDING PROTEIN MG119-RELATED"/>
    <property type="match status" value="1"/>
</dbReference>
<keyword evidence="2" id="KW-1003">Cell membrane</keyword>
<keyword evidence="3" id="KW-0762">Sugar transport</keyword>
<evidence type="ECO:0000256" key="6">
    <source>
        <dbReference type="ARBA" id="ARBA00022840"/>
    </source>
</evidence>
<dbReference type="Pfam" id="PF00005">
    <property type="entry name" value="ABC_tran"/>
    <property type="match status" value="2"/>
</dbReference>
<keyword evidence="8" id="KW-0472">Membrane</keyword>
<evidence type="ECO:0000256" key="4">
    <source>
        <dbReference type="ARBA" id="ARBA00022737"/>
    </source>
</evidence>
<dbReference type="InterPro" id="IPR017871">
    <property type="entry name" value="ABC_transporter-like_CS"/>
</dbReference>
<evidence type="ECO:0000313" key="10">
    <source>
        <dbReference type="EMBL" id="APC40101.1"/>
    </source>
</evidence>
<dbReference type="STRING" id="1552.A7L45_08470"/>
<dbReference type="OrthoDB" id="9771863at2"/>
<dbReference type="RefSeq" id="WP_071612394.1">
    <property type="nucleotide sequence ID" value="NZ_CP015756.1"/>
</dbReference>
<dbReference type="Gene3D" id="3.40.50.300">
    <property type="entry name" value="P-loop containing nucleotide triphosphate hydrolases"/>
    <property type="match status" value="2"/>
</dbReference>
<evidence type="ECO:0000259" key="9">
    <source>
        <dbReference type="PROSITE" id="PS50893"/>
    </source>
</evidence>
<dbReference type="PANTHER" id="PTHR43790:SF3">
    <property type="entry name" value="D-ALLOSE IMPORT ATP-BINDING PROTEIN ALSA-RELATED"/>
    <property type="match status" value="1"/>
</dbReference>
<keyword evidence="7" id="KW-1278">Translocase</keyword>
<organism evidence="10 11">
    <name type="scientific">Clostridium estertheticum subsp. estertheticum</name>
    <dbReference type="NCBI Taxonomy" id="1552"/>
    <lineage>
        <taxon>Bacteria</taxon>
        <taxon>Bacillati</taxon>
        <taxon>Bacillota</taxon>
        <taxon>Clostridia</taxon>
        <taxon>Eubacteriales</taxon>
        <taxon>Clostridiaceae</taxon>
        <taxon>Clostridium</taxon>
    </lineage>
</organism>
<dbReference type="AlphaFoldDB" id="A0A1J0GFJ8"/>
<feature type="domain" description="ABC transporter" evidence="9">
    <location>
        <begin position="258"/>
        <end position="498"/>
    </location>
</feature>
<dbReference type="GO" id="GO:0016887">
    <property type="term" value="F:ATP hydrolysis activity"/>
    <property type="evidence" value="ECO:0007669"/>
    <property type="project" value="InterPro"/>
</dbReference>
<proteinExistence type="predicted"/>
<name>A0A1J0GFJ8_9CLOT</name>
<dbReference type="SMART" id="SM00382">
    <property type="entry name" value="AAA"/>
    <property type="match status" value="2"/>
</dbReference>